<dbReference type="PANTHER" id="PTHR39337:SF1">
    <property type="entry name" value="BLR5642 PROTEIN"/>
    <property type="match status" value="1"/>
</dbReference>
<name>A0A2U1FHX6_9PSEU</name>
<dbReference type="RefSeq" id="WP_116707488.1">
    <property type="nucleotide sequence ID" value="NZ_QEKW01000003.1"/>
</dbReference>
<dbReference type="OrthoDB" id="9789109at2"/>
<reference evidence="2 3" key="1">
    <citation type="submission" date="2018-04" db="EMBL/GenBank/DDBJ databases">
        <title>Genomic Encyclopedia of Type Strains, Phase IV (KMG-IV): sequencing the most valuable type-strain genomes for metagenomic binning, comparative biology and taxonomic classification.</title>
        <authorList>
            <person name="Goeker M."/>
        </authorList>
    </citation>
    <scope>NUCLEOTIDE SEQUENCE [LARGE SCALE GENOMIC DNA]</scope>
    <source>
        <strain evidence="2 3">DSM 45771</strain>
    </source>
</reference>
<dbReference type="InterPro" id="IPR014519">
    <property type="entry name" value="UCP024492"/>
</dbReference>
<dbReference type="AlphaFoldDB" id="A0A2U1FHX6"/>
<dbReference type="PANTHER" id="PTHR39337">
    <property type="entry name" value="BLR5642 PROTEIN"/>
    <property type="match status" value="1"/>
</dbReference>
<dbReference type="Proteomes" id="UP000245639">
    <property type="component" value="Unassembled WGS sequence"/>
</dbReference>
<evidence type="ECO:0000313" key="3">
    <source>
        <dbReference type="Proteomes" id="UP000245639"/>
    </source>
</evidence>
<evidence type="ECO:0000313" key="2">
    <source>
        <dbReference type="EMBL" id="PVZ11768.1"/>
    </source>
</evidence>
<dbReference type="PIRSF" id="PIRSF024492">
    <property type="entry name" value="UCP024492"/>
    <property type="match status" value="1"/>
</dbReference>
<proteinExistence type="predicted"/>
<keyword evidence="3" id="KW-1185">Reference proteome</keyword>
<accession>A0A2U1FHX6</accession>
<gene>
    <name evidence="2" type="ORF">C8D89_10398</name>
</gene>
<sequence>MDTLWTVGHGTLDGPGLARLVAGAGVAAVVDVRRYPGSRRDPSVAREALGPTLRKHGVDYRWEERLGGRRSVPRDSPDTALRNAAFAGYAAHMRTPAFTAAVDALLAADEPTAILCSESVWWRCHRRLVADHVTLVRGVPVRHLMHDGRTPEHRPTDGVRRAGEQLVYDDGQEPLPGTG</sequence>
<organism evidence="2 3">
    <name type="scientific">Actinomycetospora cinnamomea</name>
    <dbReference type="NCBI Taxonomy" id="663609"/>
    <lineage>
        <taxon>Bacteria</taxon>
        <taxon>Bacillati</taxon>
        <taxon>Actinomycetota</taxon>
        <taxon>Actinomycetes</taxon>
        <taxon>Pseudonocardiales</taxon>
        <taxon>Pseudonocardiaceae</taxon>
        <taxon>Actinomycetospora</taxon>
    </lineage>
</organism>
<feature type="compositionally biased region" description="Basic and acidic residues" evidence="1">
    <location>
        <begin position="146"/>
        <end position="163"/>
    </location>
</feature>
<protein>
    <submittedName>
        <fullName evidence="2">Uncharacterized protein DUF488</fullName>
    </submittedName>
</protein>
<comment type="caution">
    <text evidence="2">The sequence shown here is derived from an EMBL/GenBank/DDBJ whole genome shotgun (WGS) entry which is preliminary data.</text>
</comment>
<dbReference type="InterPro" id="IPR007438">
    <property type="entry name" value="DUF488"/>
</dbReference>
<evidence type="ECO:0000256" key="1">
    <source>
        <dbReference type="SAM" id="MobiDB-lite"/>
    </source>
</evidence>
<dbReference type="Pfam" id="PF04343">
    <property type="entry name" value="DUF488"/>
    <property type="match status" value="1"/>
</dbReference>
<dbReference type="EMBL" id="QEKW01000003">
    <property type="protein sequence ID" value="PVZ11768.1"/>
    <property type="molecule type" value="Genomic_DNA"/>
</dbReference>
<feature type="region of interest" description="Disordered" evidence="1">
    <location>
        <begin position="146"/>
        <end position="179"/>
    </location>
</feature>